<dbReference type="InterPro" id="IPR013078">
    <property type="entry name" value="His_Pase_superF_clade-1"/>
</dbReference>
<dbReference type="RefSeq" id="WP_240257074.1">
    <property type="nucleotide sequence ID" value="NZ_JAKTTI010000034.1"/>
</dbReference>
<comment type="caution">
    <text evidence="1">The sequence shown here is derived from an EMBL/GenBank/DDBJ whole genome shotgun (WGS) entry which is preliminary data.</text>
</comment>
<dbReference type="GO" id="GO:0005737">
    <property type="term" value="C:cytoplasm"/>
    <property type="evidence" value="ECO:0007669"/>
    <property type="project" value="TreeGrafter"/>
</dbReference>
<accession>A0AAW5E7F0</accession>
<dbReference type="GO" id="GO:0016791">
    <property type="term" value="F:phosphatase activity"/>
    <property type="evidence" value="ECO:0007669"/>
    <property type="project" value="TreeGrafter"/>
</dbReference>
<dbReference type="Proteomes" id="UP001431131">
    <property type="component" value="Unassembled WGS sequence"/>
</dbReference>
<dbReference type="Pfam" id="PF00300">
    <property type="entry name" value="His_Phos_1"/>
    <property type="match status" value="1"/>
</dbReference>
<keyword evidence="2" id="KW-1185">Reference proteome</keyword>
<protein>
    <submittedName>
        <fullName evidence="1">Histidine phosphatase family protein</fullName>
    </submittedName>
</protein>
<dbReference type="Gene3D" id="3.40.50.1240">
    <property type="entry name" value="Phosphoglycerate mutase-like"/>
    <property type="match status" value="1"/>
</dbReference>
<dbReference type="AlphaFoldDB" id="A0AAW5E7F0"/>
<dbReference type="PANTHER" id="PTHR48100">
    <property type="entry name" value="BROAD-SPECIFICITY PHOSPHATASE YOR283W-RELATED"/>
    <property type="match status" value="1"/>
</dbReference>
<dbReference type="InterPro" id="IPR050275">
    <property type="entry name" value="PGM_Phosphatase"/>
</dbReference>
<dbReference type="SUPFAM" id="SSF53254">
    <property type="entry name" value="Phosphoglycerate mutase-like"/>
    <property type="match status" value="1"/>
</dbReference>
<evidence type="ECO:0000313" key="1">
    <source>
        <dbReference type="EMBL" id="MCH1627155.1"/>
    </source>
</evidence>
<name>A0AAW5E7F0_9BACI</name>
<dbReference type="EMBL" id="JAKTTI010000034">
    <property type="protein sequence ID" value="MCH1627155.1"/>
    <property type="molecule type" value="Genomic_DNA"/>
</dbReference>
<evidence type="ECO:0000313" key="2">
    <source>
        <dbReference type="Proteomes" id="UP001431131"/>
    </source>
</evidence>
<gene>
    <name evidence="1" type="ORF">MJG50_17620</name>
</gene>
<dbReference type="PANTHER" id="PTHR48100:SF59">
    <property type="entry name" value="ADENOSYLCOBALAMIN_ALPHA-RIBAZOLE PHOSPHATASE"/>
    <property type="match status" value="1"/>
</dbReference>
<proteinExistence type="predicted"/>
<reference evidence="1" key="1">
    <citation type="submission" date="2022-02" db="EMBL/GenBank/DDBJ databases">
        <title>Fredinandcohnia quinoae sp. nov. isolated from Chenopodium quinoa seeds.</title>
        <authorList>
            <person name="Saati-Santamaria Z."/>
            <person name="Flores-Felix J.D."/>
            <person name="Igual J.M."/>
            <person name="Velazquez E."/>
            <person name="Garcia-Fraile P."/>
            <person name="Martinez-Molina E."/>
        </authorList>
    </citation>
    <scope>NUCLEOTIDE SEQUENCE</scope>
    <source>
        <strain evidence="1">SECRCQ15</strain>
    </source>
</reference>
<dbReference type="SMART" id="SM00855">
    <property type="entry name" value="PGAM"/>
    <property type="match status" value="1"/>
</dbReference>
<dbReference type="CDD" id="cd07067">
    <property type="entry name" value="HP_PGM_like"/>
    <property type="match status" value="1"/>
</dbReference>
<sequence length="186" mass="21964">MLTNLYFVRHAHSTYTPDELERPLSEKGFNDAKTITKLLQREEIYHVLSSPYQRAIQTIEGIANYINKEIEIIEDLRERTLTLEPTEDFDYAISKVWEDPHFSWEGGESNNTAQKRGVIATIDLLKKYQGKNIVLGTHGNIMVLIMNYFDHKYDFQFWKQLKMPDVYRLTFEGEKLSRVKRCRLNV</sequence>
<dbReference type="InterPro" id="IPR029033">
    <property type="entry name" value="His_PPase_superfam"/>
</dbReference>
<organism evidence="1 2">
    <name type="scientific">Fredinandcohnia quinoae</name>
    <dbReference type="NCBI Taxonomy" id="2918902"/>
    <lineage>
        <taxon>Bacteria</taxon>
        <taxon>Bacillati</taxon>
        <taxon>Bacillota</taxon>
        <taxon>Bacilli</taxon>
        <taxon>Bacillales</taxon>
        <taxon>Bacillaceae</taxon>
        <taxon>Fredinandcohnia</taxon>
    </lineage>
</organism>